<protein>
    <submittedName>
        <fullName evidence="1">Uncharacterized protein</fullName>
    </submittedName>
</protein>
<dbReference type="GeneID" id="57964283"/>
<proteinExistence type="predicted"/>
<dbReference type="EMBL" id="AGYR01000036">
    <property type="protein sequence ID" value="ENZ12913.1"/>
    <property type="molecule type" value="Genomic_DNA"/>
</dbReference>
<reference evidence="1 2" key="1">
    <citation type="submission" date="2013-01" db="EMBL/GenBank/DDBJ databases">
        <title>The Genome Sequence of Clostridium clostridioforme 90A8.</title>
        <authorList>
            <consortium name="The Broad Institute Genome Sequencing Platform"/>
            <person name="Earl A."/>
            <person name="Ward D."/>
            <person name="Feldgarden M."/>
            <person name="Gevers D."/>
            <person name="Courvalin P."/>
            <person name="Lambert T."/>
            <person name="Walker B."/>
            <person name="Young S.K."/>
            <person name="Zeng Q."/>
            <person name="Gargeya S."/>
            <person name="Fitzgerald M."/>
            <person name="Haas B."/>
            <person name="Abouelleil A."/>
            <person name="Alvarado L."/>
            <person name="Arachchi H.M."/>
            <person name="Berlin A.M."/>
            <person name="Chapman S.B."/>
            <person name="Dewar J."/>
            <person name="Goldberg J."/>
            <person name="Griggs A."/>
            <person name="Gujja S."/>
            <person name="Hansen M."/>
            <person name="Howarth C."/>
            <person name="Imamovic A."/>
            <person name="Larimer J."/>
            <person name="McCowan C."/>
            <person name="Murphy C."/>
            <person name="Neiman D."/>
            <person name="Pearson M."/>
            <person name="Priest M."/>
            <person name="Roberts A."/>
            <person name="Saif S."/>
            <person name="Shea T."/>
            <person name="Sisk P."/>
            <person name="Sykes S."/>
            <person name="Wortman J."/>
            <person name="Nusbaum C."/>
            <person name="Birren B."/>
        </authorList>
    </citation>
    <scope>NUCLEOTIDE SEQUENCE [LARGE SCALE GENOMIC DNA]</scope>
    <source>
        <strain evidence="1 2">90A8</strain>
    </source>
</reference>
<name>A0A0E2H8X5_9FIRM</name>
<evidence type="ECO:0000313" key="1">
    <source>
        <dbReference type="EMBL" id="ENZ12913.1"/>
    </source>
</evidence>
<dbReference type="HOGENOM" id="CLU_208971_0_0_9"/>
<organism evidence="1 2">
    <name type="scientific">[Clostridium] clostridioforme 90A8</name>
    <dbReference type="NCBI Taxonomy" id="999408"/>
    <lineage>
        <taxon>Bacteria</taxon>
        <taxon>Bacillati</taxon>
        <taxon>Bacillota</taxon>
        <taxon>Clostridia</taxon>
        <taxon>Lachnospirales</taxon>
        <taxon>Lachnospiraceae</taxon>
        <taxon>Enterocloster</taxon>
    </lineage>
</organism>
<dbReference type="AlphaFoldDB" id="A0A0E2H8X5"/>
<comment type="caution">
    <text evidence="1">The sequence shown here is derived from an EMBL/GenBank/DDBJ whole genome shotgun (WGS) entry which is preliminary data.</text>
</comment>
<sequence>MIKDAYVQYQSRKAAKDQFDAMELLPGRVKMERNVHYIDDETAAMNLHLALMMAALEDGLWQ</sequence>
<dbReference type="Proteomes" id="UP000013085">
    <property type="component" value="Unassembled WGS sequence"/>
</dbReference>
<dbReference type="RefSeq" id="WP_002584292.1">
    <property type="nucleotide sequence ID" value="NZ_KB850978.1"/>
</dbReference>
<accession>A0A0E2H8X5</accession>
<dbReference type="PATRIC" id="fig|999408.3.peg.3456"/>
<gene>
    <name evidence="1" type="ORF">HMPREF1090_03192</name>
</gene>
<evidence type="ECO:0000313" key="2">
    <source>
        <dbReference type="Proteomes" id="UP000013085"/>
    </source>
</evidence>